<dbReference type="AlphaFoldDB" id="A0A0A9CJ00"/>
<name>A0A0A9CJ00_ARUDO</name>
<accession>A0A0A9CJ00</accession>
<protein>
    <submittedName>
        <fullName evidence="1">Uncharacterized protein</fullName>
    </submittedName>
</protein>
<sequence>MHSLDSTVCFSSFTLELDNPMEACFCATLNCFAGLKKYMDCPFRLYKYPICTSKARA</sequence>
<reference evidence="1" key="1">
    <citation type="submission" date="2014-09" db="EMBL/GenBank/DDBJ databases">
        <authorList>
            <person name="Magalhaes I.L.F."/>
            <person name="Oliveira U."/>
            <person name="Santos F.R."/>
            <person name="Vidigal T.H.D.A."/>
            <person name="Brescovit A.D."/>
            <person name="Santos A.J."/>
        </authorList>
    </citation>
    <scope>NUCLEOTIDE SEQUENCE</scope>
    <source>
        <tissue evidence="1">Shoot tissue taken approximately 20 cm above the soil surface</tissue>
    </source>
</reference>
<dbReference type="EMBL" id="GBRH01223462">
    <property type="protein sequence ID" value="JAD74433.1"/>
    <property type="molecule type" value="Transcribed_RNA"/>
</dbReference>
<evidence type="ECO:0000313" key="1">
    <source>
        <dbReference type="EMBL" id="JAD74433.1"/>
    </source>
</evidence>
<reference evidence="1" key="2">
    <citation type="journal article" date="2015" name="Data Brief">
        <title>Shoot transcriptome of the giant reed, Arundo donax.</title>
        <authorList>
            <person name="Barrero R.A."/>
            <person name="Guerrero F.D."/>
            <person name="Moolhuijzen P."/>
            <person name="Goolsby J.A."/>
            <person name="Tidwell J."/>
            <person name="Bellgard S.E."/>
            <person name="Bellgard M.I."/>
        </authorList>
    </citation>
    <scope>NUCLEOTIDE SEQUENCE</scope>
    <source>
        <tissue evidence="1">Shoot tissue taken approximately 20 cm above the soil surface</tissue>
    </source>
</reference>
<proteinExistence type="predicted"/>
<organism evidence="1">
    <name type="scientific">Arundo donax</name>
    <name type="common">Giant reed</name>
    <name type="synonym">Donax arundinaceus</name>
    <dbReference type="NCBI Taxonomy" id="35708"/>
    <lineage>
        <taxon>Eukaryota</taxon>
        <taxon>Viridiplantae</taxon>
        <taxon>Streptophyta</taxon>
        <taxon>Embryophyta</taxon>
        <taxon>Tracheophyta</taxon>
        <taxon>Spermatophyta</taxon>
        <taxon>Magnoliopsida</taxon>
        <taxon>Liliopsida</taxon>
        <taxon>Poales</taxon>
        <taxon>Poaceae</taxon>
        <taxon>PACMAD clade</taxon>
        <taxon>Arundinoideae</taxon>
        <taxon>Arundineae</taxon>
        <taxon>Arundo</taxon>
    </lineage>
</organism>